<organism evidence="3 4">
    <name type="scientific">Putridiphycobacter roseus</name>
    <dbReference type="NCBI Taxonomy" id="2219161"/>
    <lineage>
        <taxon>Bacteria</taxon>
        <taxon>Pseudomonadati</taxon>
        <taxon>Bacteroidota</taxon>
        <taxon>Flavobacteriia</taxon>
        <taxon>Flavobacteriales</taxon>
        <taxon>Crocinitomicaceae</taxon>
        <taxon>Putridiphycobacter</taxon>
    </lineage>
</organism>
<dbReference type="RefSeq" id="WP_111061207.1">
    <property type="nucleotide sequence ID" value="NZ_JBHUCU010000007.1"/>
</dbReference>
<accession>A0A2W1NK53</accession>
<evidence type="ECO:0000313" key="4">
    <source>
        <dbReference type="Proteomes" id="UP000249248"/>
    </source>
</evidence>
<dbReference type="EMBL" id="QKSB01000001">
    <property type="protein sequence ID" value="PZE18306.1"/>
    <property type="molecule type" value="Genomic_DNA"/>
</dbReference>
<feature type="domain" description="DUF6089" evidence="2">
    <location>
        <begin position="2"/>
        <end position="211"/>
    </location>
</feature>
<comment type="caution">
    <text evidence="3">The sequence shown here is derived from an EMBL/GenBank/DDBJ whole genome shotgun (WGS) entry which is preliminary data.</text>
</comment>
<keyword evidence="4" id="KW-1185">Reference proteome</keyword>
<keyword evidence="1" id="KW-0732">Signal</keyword>
<evidence type="ECO:0000259" key="2">
    <source>
        <dbReference type="Pfam" id="PF19573"/>
    </source>
</evidence>
<dbReference type="Pfam" id="PF19573">
    <property type="entry name" value="DUF6089"/>
    <property type="match status" value="1"/>
</dbReference>
<dbReference type="AlphaFoldDB" id="A0A2W1NK53"/>
<proteinExistence type="predicted"/>
<dbReference type="OrthoDB" id="654178at2"/>
<name>A0A2W1NK53_9FLAO</name>
<sequence length="314" mass="35777">MKKLLFVLVAIVLHSSLVAQRYNLDFGVKGGVANYLGDIGGGDLARPFVFNLEVKDTRWSTGAFIRYRFHPLFGYQGAFTYARVQGADSESENPARLGRNLSFKNDILILDNKLEFYPPQLTMSDVGRRGRYRTDFKTYLFLGIGAIYHNPKTLYEGEYVKLRPLMTEGVSYSPFSISIPIGSGFYFTYRKQHRFGLEISWNYTFTDYLDDVSGFYVNPSDMSSDPLAAILANRNPELQYTAGNTYPDRANYGPSNAISQAENVFNKRGEAQNDNFILMTLSYSFVVKSNSGFNRSYSWIYRSKSRFGKTKARF</sequence>
<reference evidence="3 4" key="1">
    <citation type="submission" date="2018-06" db="EMBL/GenBank/DDBJ databases">
        <title>The draft genome sequence of Crocinitomix sp. SM1701.</title>
        <authorList>
            <person name="Zhang X."/>
        </authorList>
    </citation>
    <scope>NUCLEOTIDE SEQUENCE [LARGE SCALE GENOMIC DNA]</scope>
    <source>
        <strain evidence="3 4">SM1701</strain>
    </source>
</reference>
<evidence type="ECO:0000313" key="3">
    <source>
        <dbReference type="EMBL" id="PZE18306.1"/>
    </source>
</evidence>
<feature type="chain" id="PRO_5016044748" description="DUF6089 domain-containing protein" evidence="1">
    <location>
        <begin position="20"/>
        <end position="314"/>
    </location>
</feature>
<evidence type="ECO:0000256" key="1">
    <source>
        <dbReference type="SAM" id="SignalP"/>
    </source>
</evidence>
<protein>
    <recommendedName>
        <fullName evidence="2">DUF6089 domain-containing protein</fullName>
    </recommendedName>
</protein>
<feature type="signal peptide" evidence="1">
    <location>
        <begin position="1"/>
        <end position="19"/>
    </location>
</feature>
<dbReference type="Proteomes" id="UP000249248">
    <property type="component" value="Unassembled WGS sequence"/>
</dbReference>
<gene>
    <name evidence="3" type="ORF">DNU06_00275</name>
</gene>
<dbReference type="InterPro" id="IPR045743">
    <property type="entry name" value="DUF6089"/>
</dbReference>